<proteinExistence type="predicted"/>
<dbReference type="STRING" id="1123501.Wenmar_00603"/>
<comment type="caution">
    <text evidence="5">The sequence shown here is derived from an EMBL/GenBank/DDBJ whole genome shotgun (WGS) entry which is preliminary data.</text>
</comment>
<evidence type="ECO:0000259" key="4">
    <source>
        <dbReference type="PROSITE" id="PS51078"/>
    </source>
</evidence>
<dbReference type="GO" id="GO:0045892">
    <property type="term" value="P:negative regulation of DNA-templated transcription"/>
    <property type="evidence" value="ECO:0007669"/>
    <property type="project" value="TreeGrafter"/>
</dbReference>
<dbReference type="InterPro" id="IPR036390">
    <property type="entry name" value="WH_DNA-bd_sf"/>
</dbReference>
<dbReference type="InterPro" id="IPR005471">
    <property type="entry name" value="Tscrpt_reg_IclR_N"/>
</dbReference>
<dbReference type="SUPFAM" id="SSF46785">
    <property type="entry name" value="Winged helix' DNA-binding domain"/>
    <property type="match status" value="1"/>
</dbReference>
<keyword evidence="2" id="KW-0238">DNA-binding</keyword>
<dbReference type="Pfam" id="PF01614">
    <property type="entry name" value="IclR_C"/>
    <property type="match status" value="1"/>
</dbReference>
<dbReference type="eggNOG" id="COG1414">
    <property type="taxonomic scope" value="Bacteria"/>
</dbReference>
<keyword evidence="6" id="KW-1185">Reference proteome</keyword>
<dbReference type="AlphaFoldDB" id="A0A0D0Q9Y5"/>
<dbReference type="RefSeq" id="WP_018303773.1">
    <property type="nucleotide sequence ID" value="NZ_KB902303.1"/>
</dbReference>
<dbReference type="PANTHER" id="PTHR30136">
    <property type="entry name" value="HELIX-TURN-HELIX TRANSCRIPTIONAL REGULATOR, ICLR FAMILY"/>
    <property type="match status" value="1"/>
</dbReference>
<keyword evidence="1" id="KW-0805">Transcription regulation</keyword>
<feature type="domain" description="IclR-ED" evidence="4">
    <location>
        <begin position="76"/>
        <end position="254"/>
    </location>
</feature>
<evidence type="ECO:0000256" key="3">
    <source>
        <dbReference type="ARBA" id="ARBA00023163"/>
    </source>
</evidence>
<dbReference type="Proteomes" id="UP000035100">
    <property type="component" value="Unassembled WGS sequence"/>
</dbReference>
<dbReference type="GO" id="GO:0003677">
    <property type="term" value="F:DNA binding"/>
    <property type="evidence" value="ECO:0007669"/>
    <property type="project" value="UniProtKB-KW"/>
</dbReference>
<dbReference type="InterPro" id="IPR036388">
    <property type="entry name" value="WH-like_DNA-bd_sf"/>
</dbReference>
<dbReference type="InterPro" id="IPR050707">
    <property type="entry name" value="HTH_MetabolicPath_Reg"/>
</dbReference>
<gene>
    <name evidence="5" type="ORF">Wenmar_00603</name>
</gene>
<dbReference type="EMBL" id="AONG01000003">
    <property type="protein sequence ID" value="KIQ71224.1"/>
    <property type="molecule type" value="Genomic_DNA"/>
</dbReference>
<dbReference type="Gene3D" id="3.30.450.40">
    <property type="match status" value="1"/>
</dbReference>
<reference evidence="5 6" key="1">
    <citation type="submission" date="2013-01" db="EMBL/GenBank/DDBJ databases">
        <authorList>
            <person name="Fiebig A."/>
            <person name="Goeker M."/>
            <person name="Klenk H.-P.P."/>
        </authorList>
    </citation>
    <scope>NUCLEOTIDE SEQUENCE [LARGE SCALE GENOMIC DNA]</scope>
    <source>
        <strain evidence="5 6">DSM 24838</strain>
    </source>
</reference>
<evidence type="ECO:0000256" key="1">
    <source>
        <dbReference type="ARBA" id="ARBA00023015"/>
    </source>
</evidence>
<dbReference type="PANTHER" id="PTHR30136:SF35">
    <property type="entry name" value="HTH-TYPE TRANSCRIPTIONAL REGULATOR RV1719"/>
    <property type="match status" value="1"/>
</dbReference>
<dbReference type="PROSITE" id="PS51078">
    <property type="entry name" value="ICLR_ED"/>
    <property type="match status" value="1"/>
</dbReference>
<dbReference type="SUPFAM" id="SSF55781">
    <property type="entry name" value="GAF domain-like"/>
    <property type="match status" value="1"/>
</dbReference>
<dbReference type="InterPro" id="IPR029016">
    <property type="entry name" value="GAF-like_dom_sf"/>
</dbReference>
<organism evidence="5 6">
    <name type="scientific">Wenxinia marina DSM 24838</name>
    <dbReference type="NCBI Taxonomy" id="1123501"/>
    <lineage>
        <taxon>Bacteria</taxon>
        <taxon>Pseudomonadati</taxon>
        <taxon>Pseudomonadota</taxon>
        <taxon>Alphaproteobacteria</taxon>
        <taxon>Rhodobacterales</taxon>
        <taxon>Roseobacteraceae</taxon>
        <taxon>Wenxinia</taxon>
    </lineage>
</organism>
<sequence>MGTDKKGRVAGAESSRKLLQVLLLFTPEQPTWTVNAIGETLGLTQSMVYRYVALLREVGLVDGAGGKSYRVTDAARNLARAASAARAPIADLAKPGVLALRDRFNETAYVTRPSGRAAHVVELAETLHSVQLRFEIGQTLFFHAGPSGRLYLANMTSNDRQKYFDAVGVDRSRFHPDLLNDEALDTVRSTFTAEGSDEVGDEIWGFVAGIREGADLVGSIGIAAPDFRVDPSRKAEIREAVRDIAVEIGDRLRSS</sequence>
<evidence type="ECO:0000313" key="6">
    <source>
        <dbReference type="Proteomes" id="UP000035100"/>
    </source>
</evidence>
<dbReference type="InterPro" id="IPR014757">
    <property type="entry name" value="Tscrpt_reg_IclR_C"/>
</dbReference>
<dbReference type="Pfam" id="PF09339">
    <property type="entry name" value="HTH_IclR"/>
    <property type="match status" value="1"/>
</dbReference>
<dbReference type="GO" id="GO:0003700">
    <property type="term" value="F:DNA-binding transcription factor activity"/>
    <property type="evidence" value="ECO:0007669"/>
    <property type="project" value="TreeGrafter"/>
</dbReference>
<protein>
    <submittedName>
        <fullName evidence="5">Transcriptional regulator</fullName>
    </submittedName>
</protein>
<evidence type="ECO:0000313" key="5">
    <source>
        <dbReference type="EMBL" id="KIQ71224.1"/>
    </source>
</evidence>
<name>A0A0D0Q9Y5_9RHOB</name>
<keyword evidence="3" id="KW-0804">Transcription</keyword>
<evidence type="ECO:0000256" key="2">
    <source>
        <dbReference type="ARBA" id="ARBA00023125"/>
    </source>
</evidence>
<accession>A0A0D0Q9Y5</accession>
<dbReference type="SMART" id="SM00346">
    <property type="entry name" value="HTH_ICLR"/>
    <property type="match status" value="1"/>
</dbReference>
<dbReference type="Gene3D" id="1.10.10.10">
    <property type="entry name" value="Winged helix-like DNA-binding domain superfamily/Winged helix DNA-binding domain"/>
    <property type="match status" value="1"/>
</dbReference>